<keyword evidence="5 17" id="KW-0813">Transport</keyword>
<dbReference type="EMBL" id="QUQO01000002">
    <property type="protein sequence ID" value="RFB01491.1"/>
    <property type="molecule type" value="Genomic_DNA"/>
</dbReference>
<evidence type="ECO:0000256" key="12">
    <source>
        <dbReference type="ARBA" id="ARBA00022989"/>
    </source>
</evidence>
<accession>A0A371R7Q0</accession>
<keyword evidence="12 19" id="KW-1133">Transmembrane helix</keyword>
<comment type="function">
    <text evidence="1 17">Component of the ubiquinol-cytochrome c reductase complex (complex III or cytochrome b-c1 complex), which is a respiratory chain that generates an electrochemical potential coupled to ATP synthesis.</text>
</comment>
<gene>
    <name evidence="22" type="ORF">DX908_14485</name>
</gene>
<comment type="subunit">
    <text evidence="3 17">The main subunits of complex b-c1 are: cytochrome b, cytochrome c1 and the Rieske protein.</text>
</comment>
<keyword evidence="7 16" id="KW-0349">Heme</keyword>
<feature type="transmembrane region" description="Helical" evidence="19">
    <location>
        <begin position="241"/>
        <end position="262"/>
    </location>
</feature>
<feature type="transmembrane region" description="Helical" evidence="19">
    <location>
        <begin position="350"/>
        <end position="371"/>
    </location>
</feature>
<feature type="transmembrane region" description="Helical" evidence="19">
    <location>
        <begin position="377"/>
        <end position="402"/>
    </location>
</feature>
<name>A0A371R7Q0_9PROT</name>
<keyword evidence="14 19" id="KW-0472">Membrane</keyword>
<dbReference type="InterPro" id="IPR005797">
    <property type="entry name" value="Cyt_b/b6_N"/>
</dbReference>
<comment type="similarity">
    <text evidence="17">Belongs to the cytochrome b family.</text>
</comment>
<feature type="transmembrane region" description="Helical" evidence="19">
    <location>
        <begin position="91"/>
        <end position="111"/>
    </location>
</feature>
<dbReference type="CDD" id="cd00290">
    <property type="entry name" value="cytochrome_b_C"/>
    <property type="match status" value="1"/>
</dbReference>
<feature type="transmembrane region" description="Helical" evidence="19">
    <location>
        <begin position="126"/>
        <end position="148"/>
    </location>
</feature>
<feature type="binding site" description="axial binding residue" evidence="16">
    <location>
        <position position="211"/>
    </location>
    <ligand>
        <name>heme b</name>
        <dbReference type="ChEBI" id="CHEBI:60344"/>
        <label>b566</label>
    </ligand>
    <ligandPart>
        <name>Fe</name>
        <dbReference type="ChEBI" id="CHEBI:18248"/>
    </ligandPart>
</feature>
<dbReference type="SUPFAM" id="SSF81648">
    <property type="entry name" value="a domain/subunit of cytochrome bc1 complex (Ubiquinol-cytochrome c reductase)"/>
    <property type="match status" value="1"/>
</dbReference>
<dbReference type="PROSITE" id="PS51002">
    <property type="entry name" value="CYTB_NTER"/>
    <property type="match status" value="1"/>
</dbReference>
<evidence type="ECO:0000256" key="3">
    <source>
        <dbReference type="ARBA" id="ARBA00011649"/>
    </source>
</evidence>
<dbReference type="InterPro" id="IPR027387">
    <property type="entry name" value="Cytb/b6-like_sf"/>
</dbReference>
<keyword evidence="6" id="KW-1003">Cell membrane</keyword>
<dbReference type="SUPFAM" id="SSF81342">
    <property type="entry name" value="Transmembrane di-heme cytochromes"/>
    <property type="match status" value="1"/>
</dbReference>
<evidence type="ECO:0000256" key="2">
    <source>
        <dbReference type="ARBA" id="ARBA00004141"/>
    </source>
</evidence>
<evidence type="ECO:0000256" key="16">
    <source>
        <dbReference type="PIRSR" id="PIRSR038885-2"/>
    </source>
</evidence>
<comment type="cofactor">
    <cofactor evidence="17">
        <name>heme b</name>
        <dbReference type="ChEBI" id="CHEBI:60344"/>
    </cofactor>
    <text evidence="17">Binds 2 heme groups non-covalently.</text>
</comment>
<dbReference type="InterPro" id="IPR016174">
    <property type="entry name" value="Di-haem_cyt_TM"/>
</dbReference>
<evidence type="ECO:0000256" key="1">
    <source>
        <dbReference type="ARBA" id="ARBA00002444"/>
    </source>
</evidence>
<feature type="transmembrane region" description="Helical" evidence="19">
    <location>
        <begin position="319"/>
        <end position="338"/>
    </location>
</feature>
<keyword evidence="23" id="KW-1185">Reference proteome</keyword>
<dbReference type="RefSeq" id="WP_116393207.1">
    <property type="nucleotide sequence ID" value="NZ_QUQO01000002.1"/>
</dbReference>
<comment type="subcellular location">
    <subcellularLocation>
        <location evidence="2">Membrane</location>
        <topology evidence="2">Multi-pass membrane protein</topology>
    </subcellularLocation>
</comment>
<evidence type="ECO:0000256" key="19">
    <source>
        <dbReference type="SAM" id="Phobius"/>
    </source>
</evidence>
<feature type="domain" description="Cytochrome b/b6 N-terminal region profile" evidence="20">
    <location>
        <begin position="13"/>
        <end position="224"/>
    </location>
</feature>
<comment type="caution">
    <text evidence="22">The sequence shown here is derived from an EMBL/GenBank/DDBJ whole genome shotgun (WGS) entry which is preliminary data.</text>
</comment>
<evidence type="ECO:0000256" key="10">
    <source>
        <dbReference type="ARBA" id="ARBA00022723"/>
    </source>
</evidence>
<dbReference type="FunFam" id="1.20.810.10:FF:000010">
    <property type="entry name" value="Cytochrome b"/>
    <property type="match status" value="1"/>
</dbReference>
<dbReference type="Proteomes" id="UP000264589">
    <property type="component" value="Unassembled WGS sequence"/>
</dbReference>
<feature type="binding site" description="axial binding residue" evidence="16">
    <location>
        <position position="96"/>
    </location>
    <ligand>
        <name>heme b</name>
        <dbReference type="ChEBI" id="CHEBI:60344"/>
        <label>b562</label>
    </ligand>
    <ligandPart>
        <name>Fe</name>
        <dbReference type="ChEBI" id="CHEBI:18248"/>
    </ligandPart>
</feature>
<dbReference type="Gene3D" id="1.20.810.10">
    <property type="entry name" value="Cytochrome Bc1 Complex, Chain C"/>
    <property type="match status" value="1"/>
</dbReference>
<dbReference type="Pfam" id="PF00032">
    <property type="entry name" value="Cytochrom_B_C"/>
    <property type="match status" value="1"/>
</dbReference>
<evidence type="ECO:0000256" key="18">
    <source>
        <dbReference type="SAM" id="MobiDB-lite"/>
    </source>
</evidence>
<evidence type="ECO:0000259" key="20">
    <source>
        <dbReference type="PROSITE" id="PS51002"/>
    </source>
</evidence>
<evidence type="ECO:0000313" key="23">
    <source>
        <dbReference type="Proteomes" id="UP000264589"/>
    </source>
</evidence>
<feature type="region of interest" description="Disordered" evidence="18">
    <location>
        <begin position="419"/>
        <end position="438"/>
    </location>
</feature>
<dbReference type="InterPro" id="IPR030689">
    <property type="entry name" value="Cytochrome_b"/>
</dbReference>
<dbReference type="PROSITE" id="PS51003">
    <property type="entry name" value="CYTB_CTER"/>
    <property type="match status" value="1"/>
</dbReference>
<dbReference type="OrthoDB" id="9804503at2"/>
<dbReference type="GO" id="GO:0008121">
    <property type="term" value="F:quinol-cytochrome-c reductase activity"/>
    <property type="evidence" value="ECO:0007669"/>
    <property type="project" value="InterPro"/>
</dbReference>
<feature type="transmembrane region" description="Helical" evidence="19">
    <location>
        <begin position="42"/>
        <end position="70"/>
    </location>
</feature>
<evidence type="ECO:0000259" key="21">
    <source>
        <dbReference type="PROSITE" id="PS51003"/>
    </source>
</evidence>
<keyword evidence="13 16" id="KW-0408">Iron</keyword>
<comment type="cofactor">
    <cofactor evidence="16">
        <name>heme</name>
        <dbReference type="ChEBI" id="CHEBI:30413"/>
    </cofactor>
    <text evidence="16">Binds 2 heme groups non-covalently.</text>
</comment>
<evidence type="ECO:0000313" key="22">
    <source>
        <dbReference type="EMBL" id="RFB01491.1"/>
    </source>
</evidence>
<keyword evidence="9 17" id="KW-0812">Transmembrane</keyword>
<feature type="transmembrane region" description="Helical" evidence="19">
    <location>
        <begin position="155"/>
        <end position="175"/>
    </location>
</feature>
<dbReference type="InParanoid" id="A0A371R7Q0"/>
<evidence type="ECO:0000256" key="15">
    <source>
        <dbReference type="PIRSR" id="PIRSR038885-1"/>
    </source>
</evidence>
<evidence type="ECO:0000256" key="4">
    <source>
        <dbReference type="ARBA" id="ARBA00013531"/>
    </source>
</evidence>
<dbReference type="InterPro" id="IPR036150">
    <property type="entry name" value="Cyt_b/b6_C_sf"/>
</dbReference>
<evidence type="ECO:0000256" key="13">
    <source>
        <dbReference type="ARBA" id="ARBA00023004"/>
    </source>
</evidence>
<dbReference type="InterPro" id="IPR005798">
    <property type="entry name" value="Cyt_b/b6_C"/>
</dbReference>
<feature type="domain" description="Cytochrome b/b6 C-terminal region profile" evidence="21">
    <location>
        <begin position="227"/>
        <end position="411"/>
    </location>
</feature>
<keyword evidence="8 17" id="KW-0679">Respiratory chain</keyword>
<dbReference type="Pfam" id="PF00033">
    <property type="entry name" value="Cytochrome_B"/>
    <property type="match status" value="1"/>
</dbReference>
<evidence type="ECO:0000256" key="9">
    <source>
        <dbReference type="ARBA" id="ARBA00022692"/>
    </source>
</evidence>
<feature type="binding site" description="axial binding residue" evidence="16">
    <location>
        <position position="197"/>
    </location>
    <ligand>
        <name>heme b</name>
        <dbReference type="ChEBI" id="CHEBI:60344"/>
        <label>b562</label>
    </ligand>
    <ligandPart>
        <name>Fe</name>
        <dbReference type="ChEBI" id="CHEBI:18248"/>
    </ligandPart>
</feature>
<evidence type="ECO:0000256" key="14">
    <source>
        <dbReference type="ARBA" id="ARBA00023136"/>
    </source>
</evidence>
<reference evidence="22 23" key="1">
    <citation type="submission" date="2018-08" db="EMBL/GenBank/DDBJ databases">
        <title>Parvularcula sp. SM1705, isolated from surface water of the South Sea China.</title>
        <authorList>
            <person name="Sun L."/>
        </authorList>
    </citation>
    <scope>NUCLEOTIDE SEQUENCE [LARGE SCALE GENOMIC DNA]</scope>
    <source>
        <strain evidence="22 23">SM1705</strain>
    </source>
</reference>
<dbReference type="AlphaFoldDB" id="A0A371R7Q0"/>
<dbReference type="GO" id="GO:0046872">
    <property type="term" value="F:metal ion binding"/>
    <property type="evidence" value="ECO:0007669"/>
    <property type="project" value="UniProtKB-KW"/>
</dbReference>
<dbReference type="InterPro" id="IPR048260">
    <property type="entry name" value="Cytochrome_b_C_euk/bac"/>
</dbReference>
<evidence type="ECO:0000256" key="8">
    <source>
        <dbReference type="ARBA" id="ARBA00022660"/>
    </source>
</evidence>
<feature type="binding site" evidence="15">
    <location>
        <position position="216"/>
    </location>
    <ligand>
        <name>a ubiquinone</name>
        <dbReference type="ChEBI" id="CHEBI:16389"/>
    </ligand>
</feature>
<proteinExistence type="inferred from homology"/>
<dbReference type="PIRSF" id="PIRSF038885">
    <property type="entry name" value="COB"/>
    <property type="match status" value="1"/>
</dbReference>
<dbReference type="GO" id="GO:0045275">
    <property type="term" value="C:respiratory chain complex III"/>
    <property type="evidence" value="ECO:0007669"/>
    <property type="project" value="InterPro"/>
</dbReference>
<feature type="binding site" description="axial binding residue" evidence="16">
    <location>
        <position position="110"/>
    </location>
    <ligand>
        <name>heme b</name>
        <dbReference type="ChEBI" id="CHEBI:60344"/>
        <label>b566</label>
    </ligand>
    <ligandPart>
        <name>Fe</name>
        <dbReference type="ChEBI" id="CHEBI:18248"/>
    </ligandPart>
</feature>
<dbReference type="PANTHER" id="PTHR19271">
    <property type="entry name" value="CYTOCHROME B"/>
    <property type="match status" value="1"/>
</dbReference>
<evidence type="ECO:0000256" key="17">
    <source>
        <dbReference type="RuleBase" id="RU003385"/>
    </source>
</evidence>
<feature type="transmembrane region" description="Helical" evidence="19">
    <location>
        <begin position="195"/>
        <end position="215"/>
    </location>
</feature>
<dbReference type="CDD" id="cd00284">
    <property type="entry name" value="Cytochrome_b_N"/>
    <property type="match status" value="1"/>
</dbReference>
<dbReference type="InterPro" id="IPR048259">
    <property type="entry name" value="Cytochrome_b_N_euk/bac"/>
</dbReference>
<dbReference type="GO" id="GO:0022904">
    <property type="term" value="P:respiratory electron transport chain"/>
    <property type="evidence" value="ECO:0007669"/>
    <property type="project" value="InterPro"/>
</dbReference>
<evidence type="ECO:0000256" key="5">
    <source>
        <dbReference type="ARBA" id="ARBA00022448"/>
    </source>
</evidence>
<sequence length="438" mass="49453">MSHESNYVPGSGLERWLDKRLPIIRLGYDTGVDFPCPKNLNYWWTFGGILAVCLMVQIITGIVLAMHYVADSQLAFKSVEHIMRDVNYGWLIRYVHMNGASMFFLAVYLHIARGLYYGSYKEPREVLWMIGVLIFLLMMGTAFMGYVLPWGQMSFWGATVISGLVTALPIIGDPIHTLLLGGFTVDSPTLNRFFALHYLLPFVIAGLVILHIWALHIPGNSNPTGVEAQSKKDTVPFHPYYTVKDGFAIILFLILFAAFVYFNPNALGHPDNYIPADPLVTPAHIVPEWYFLPFYAMLRAINFNIGIPFTDIVLINSKLGGFLVMMGSILIWFILPWLDRSKVKSMRYRPIAKLWFFLLVIDFFILGWLGGKPAEQPFVFFSLVGTIYYFAYFLMILPILSVMETPTEMPKSISEAVLADKKKSGTGETPIASPSPAE</sequence>
<keyword evidence="11 17" id="KW-0249">Electron transport</keyword>
<evidence type="ECO:0000256" key="11">
    <source>
        <dbReference type="ARBA" id="ARBA00022982"/>
    </source>
</evidence>
<dbReference type="PANTHER" id="PTHR19271:SF16">
    <property type="entry name" value="CYTOCHROME B"/>
    <property type="match status" value="1"/>
</dbReference>
<evidence type="ECO:0000256" key="6">
    <source>
        <dbReference type="ARBA" id="ARBA00022475"/>
    </source>
</evidence>
<protein>
    <recommendedName>
        <fullName evidence="4 17">Cytochrome b</fullName>
    </recommendedName>
</protein>
<keyword evidence="10 16" id="KW-0479">Metal-binding</keyword>
<evidence type="ECO:0000256" key="7">
    <source>
        <dbReference type="ARBA" id="ARBA00022617"/>
    </source>
</evidence>
<dbReference type="GO" id="GO:0016491">
    <property type="term" value="F:oxidoreductase activity"/>
    <property type="evidence" value="ECO:0007669"/>
    <property type="project" value="InterPro"/>
</dbReference>
<organism evidence="22 23">
    <name type="scientific">Parvularcula marina</name>
    <dbReference type="NCBI Taxonomy" id="2292771"/>
    <lineage>
        <taxon>Bacteria</taxon>
        <taxon>Pseudomonadati</taxon>
        <taxon>Pseudomonadota</taxon>
        <taxon>Alphaproteobacteria</taxon>
        <taxon>Parvularculales</taxon>
        <taxon>Parvularculaceae</taxon>
        <taxon>Parvularcula</taxon>
    </lineage>
</organism>